<reference evidence="1" key="1">
    <citation type="journal article" date="2023" name="Plant J.">
        <title>The genome of the king protea, Protea cynaroides.</title>
        <authorList>
            <person name="Chang J."/>
            <person name="Duong T.A."/>
            <person name="Schoeman C."/>
            <person name="Ma X."/>
            <person name="Roodt D."/>
            <person name="Barker N."/>
            <person name="Li Z."/>
            <person name="Van de Peer Y."/>
            <person name="Mizrachi E."/>
        </authorList>
    </citation>
    <scope>NUCLEOTIDE SEQUENCE</scope>
    <source>
        <tissue evidence="1">Young leaves</tissue>
    </source>
</reference>
<dbReference type="AlphaFoldDB" id="A0A9Q0H7Y3"/>
<sequence length="191" mass="21063">MENRNVVVIWNRDVVLRWGNGLVGTRSGICGRINSIPPSLPVSGVRFVDEVLQNDWNVNQTHLENDSSRHGISDLDSSVRVPNESRFCLNLFHLIGMRLEFRRPLAVGVGINGADKGYGRGASLMENRNVVVIWNRDVVLKWSNGLVRTRSGICGRINSVPPSLQVSGVNVAEVDRPAMVFATRLHGVAIS</sequence>
<dbReference type="EMBL" id="JAMYWD010000010">
    <property type="protein sequence ID" value="KAJ4958809.1"/>
    <property type="molecule type" value="Genomic_DNA"/>
</dbReference>
<proteinExistence type="predicted"/>
<comment type="caution">
    <text evidence="1">The sequence shown here is derived from an EMBL/GenBank/DDBJ whole genome shotgun (WGS) entry which is preliminary data.</text>
</comment>
<protein>
    <submittedName>
        <fullName evidence="1">Uncharacterized protein</fullName>
    </submittedName>
</protein>
<evidence type="ECO:0000313" key="1">
    <source>
        <dbReference type="EMBL" id="KAJ4958809.1"/>
    </source>
</evidence>
<keyword evidence="2" id="KW-1185">Reference proteome</keyword>
<accession>A0A9Q0H7Y3</accession>
<dbReference type="Proteomes" id="UP001141806">
    <property type="component" value="Unassembled WGS sequence"/>
</dbReference>
<organism evidence="1 2">
    <name type="scientific">Protea cynaroides</name>
    <dbReference type="NCBI Taxonomy" id="273540"/>
    <lineage>
        <taxon>Eukaryota</taxon>
        <taxon>Viridiplantae</taxon>
        <taxon>Streptophyta</taxon>
        <taxon>Embryophyta</taxon>
        <taxon>Tracheophyta</taxon>
        <taxon>Spermatophyta</taxon>
        <taxon>Magnoliopsida</taxon>
        <taxon>Proteales</taxon>
        <taxon>Proteaceae</taxon>
        <taxon>Protea</taxon>
    </lineage>
</organism>
<name>A0A9Q0H7Y3_9MAGN</name>
<gene>
    <name evidence="1" type="ORF">NE237_025920</name>
</gene>
<evidence type="ECO:0000313" key="2">
    <source>
        <dbReference type="Proteomes" id="UP001141806"/>
    </source>
</evidence>